<dbReference type="AlphaFoldDB" id="A0A0N9HT59"/>
<dbReference type="EMBL" id="CP012752">
    <property type="protein sequence ID" value="ALG08252.1"/>
    <property type="molecule type" value="Genomic_DNA"/>
</dbReference>
<keyword evidence="2" id="KW-1185">Reference proteome</keyword>
<dbReference type="RefSeq" id="WP_054290159.1">
    <property type="nucleotide sequence ID" value="NZ_CP012752.1"/>
</dbReference>
<proteinExistence type="predicted"/>
<sequence length="409" mass="42676">MATTSAVARPGDAPAAEDIGILCTIPPDRDLNVTRTVRQVARDLNVSDKVLLSGFEAGWVETRMNNLTCGDRDSLGVFQQRPSQGWGTPEQIMNVSYAATKFFNGAIASERNHPEYAAWQIAQDVQRSCCPDRYAAAEGKARTLITEVGTPHSRFVFVNAAGDVFAKDDPYGAWVGFFSGGVTKVVASGDWTGVLAGGNFYAKQGLYGSWLTLAGGGDVRDIAVSGNRFAFVSGAGLFAKDGVYSSWVEQGSAGSRVVLDGDWIGFLGGGVFYAKKGLYGAWLTMSGGGGVTDIAIEGDRFAYATNGGVYAKDGAYSSWVTLGGGGTKVVLDGDWIGVLSGGNFHAKQGLYGSWLALAGGGGVTDITMSGGWFGMAAGGNFLAKQGEYSSWTTFAGGGQVIATAITSFN</sequence>
<evidence type="ECO:0000313" key="2">
    <source>
        <dbReference type="Proteomes" id="UP000063699"/>
    </source>
</evidence>
<dbReference type="OrthoDB" id="7671932at2"/>
<evidence type="ECO:0000313" key="1">
    <source>
        <dbReference type="EMBL" id="ALG08252.1"/>
    </source>
</evidence>
<accession>A0A0N9HT59</accession>
<gene>
    <name evidence="1" type="ORF">AOZ06_16225</name>
</gene>
<protein>
    <submittedName>
        <fullName evidence="1">Uncharacterized protein</fullName>
    </submittedName>
</protein>
<reference evidence="1 2" key="1">
    <citation type="submission" date="2015-07" db="EMBL/GenBank/DDBJ databases">
        <title>Genome sequencing of Kibdelosporangium phytohabitans.</title>
        <authorList>
            <person name="Qin S."/>
            <person name="Xing K."/>
        </authorList>
    </citation>
    <scope>NUCLEOTIDE SEQUENCE [LARGE SCALE GENOMIC DNA]</scope>
    <source>
        <strain evidence="1 2">KLBMP1111</strain>
    </source>
</reference>
<dbReference type="STRING" id="860235.AOZ06_16225"/>
<name>A0A0N9HT59_9PSEU</name>
<dbReference type="KEGG" id="kphy:AOZ06_16225"/>
<organism evidence="1 2">
    <name type="scientific">Kibdelosporangium phytohabitans</name>
    <dbReference type="NCBI Taxonomy" id="860235"/>
    <lineage>
        <taxon>Bacteria</taxon>
        <taxon>Bacillati</taxon>
        <taxon>Actinomycetota</taxon>
        <taxon>Actinomycetes</taxon>
        <taxon>Pseudonocardiales</taxon>
        <taxon>Pseudonocardiaceae</taxon>
        <taxon>Kibdelosporangium</taxon>
    </lineage>
</organism>
<dbReference type="Proteomes" id="UP000063699">
    <property type="component" value="Chromosome"/>
</dbReference>